<name>A0A2I0B753_9ASPA</name>
<dbReference type="EMBL" id="KZ451908">
    <property type="protein sequence ID" value="PKA63634.1"/>
    <property type="molecule type" value="Genomic_DNA"/>
</dbReference>
<keyword evidence="1" id="KW-0175">Coiled coil</keyword>
<gene>
    <name evidence="2" type="primary">ATK2</name>
    <name evidence="2" type="ORF">AXF42_Ash005529</name>
</gene>
<dbReference type="STRING" id="1088818.A0A2I0B753"/>
<organism evidence="2 3">
    <name type="scientific">Apostasia shenzhenica</name>
    <dbReference type="NCBI Taxonomy" id="1088818"/>
    <lineage>
        <taxon>Eukaryota</taxon>
        <taxon>Viridiplantae</taxon>
        <taxon>Streptophyta</taxon>
        <taxon>Embryophyta</taxon>
        <taxon>Tracheophyta</taxon>
        <taxon>Spermatophyta</taxon>
        <taxon>Magnoliopsida</taxon>
        <taxon>Liliopsida</taxon>
        <taxon>Asparagales</taxon>
        <taxon>Orchidaceae</taxon>
        <taxon>Apostasioideae</taxon>
        <taxon>Apostasia</taxon>
    </lineage>
</organism>
<evidence type="ECO:0000313" key="2">
    <source>
        <dbReference type="EMBL" id="PKA63634.1"/>
    </source>
</evidence>
<feature type="coiled-coil region" evidence="1">
    <location>
        <begin position="91"/>
        <end position="153"/>
    </location>
</feature>
<evidence type="ECO:0000256" key="1">
    <source>
        <dbReference type="SAM" id="Coils"/>
    </source>
</evidence>
<keyword evidence="3" id="KW-1185">Reference proteome</keyword>
<dbReference type="AlphaFoldDB" id="A0A2I0B753"/>
<protein>
    <submittedName>
        <fullName evidence="2">Kinesin-2</fullName>
    </submittedName>
</protein>
<evidence type="ECO:0000313" key="3">
    <source>
        <dbReference type="Proteomes" id="UP000236161"/>
    </source>
</evidence>
<accession>A0A2I0B753</accession>
<reference evidence="2 3" key="1">
    <citation type="journal article" date="2017" name="Nature">
        <title>The Apostasia genome and the evolution of orchids.</title>
        <authorList>
            <person name="Zhang G.Q."/>
            <person name="Liu K.W."/>
            <person name="Li Z."/>
            <person name="Lohaus R."/>
            <person name="Hsiao Y.Y."/>
            <person name="Niu S.C."/>
            <person name="Wang J.Y."/>
            <person name="Lin Y.C."/>
            <person name="Xu Q."/>
            <person name="Chen L.J."/>
            <person name="Yoshida K."/>
            <person name="Fujiwara S."/>
            <person name="Wang Z.W."/>
            <person name="Zhang Y.Q."/>
            <person name="Mitsuda N."/>
            <person name="Wang M."/>
            <person name="Liu G.H."/>
            <person name="Pecoraro L."/>
            <person name="Huang H.X."/>
            <person name="Xiao X.J."/>
            <person name="Lin M."/>
            <person name="Wu X.Y."/>
            <person name="Wu W.L."/>
            <person name="Chen Y.Y."/>
            <person name="Chang S.B."/>
            <person name="Sakamoto S."/>
            <person name="Ohme-Takagi M."/>
            <person name="Yagi M."/>
            <person name="Zeng S.J."/>
            <person name="Shen C.Y."/>
            <person name="Yeh C.M."/>
            <person name="Luo Y.B."/>
            <person name="Tsai W.C."/>
            <person name="Van de Peer Y."/>
            <person name="Liu Z.J."/>
        </authorList>
    </citation>
    <scope>NUCLEOTIDE SEQUENCE [LARGE SCALE GENOMIC DNA]</scope>
    <source>
        <strain evidence="3">cv. Shenzhen</strain>
        <tissue evidence="2">Stem</tissue>
    </source>
</reference>
<proteinExistence type="predicted"/>
<dbReference type="OrthoDB" id="786315at2759"/>
<sequence length="158" mass="17953">MLASATNTRSRLPLSAVNVARNQGGDDGSVLAKAISNGEGSGTVLEFSSREDVERLLAEKAKPRNRNDLKSRMEEMREFIKKLRCCISWFIEREDEHLAEQQKLHDLLESEERRHSDSETQMNGKIRDLNSLIEELQTLKASLEETISKEESDKLVIP</sequence>
<dbReference type="Proteomes" id="UP000236161">
    <property type="component" value="Unassembled WGS sequence"/>
</dbReference>